<name>A0A562XKF0_CAMHY</name>
<feature type="region of interest" description="Disordered" evidence="1">
    <location>
        <begin position="289"/>
        <end position="315"/>
    </location>
</feature>
<evidence type="ECO:0000313" key="2">
    <source>
        <dbReference type="EMBL" id="TWO22642.1"/>
    </source>
</evidence>
<feature type="compositionally biased region" description="Polar residues" evidence="1">
    <location>
        <begin position="289"/>
        <end position="305"/>
    </location>
</feature>
<organism evidence="2 3">
    <name type="scientific">Campylobacter hyointestinalis</name>
    <dbReference type="NCBI Taxonomy" id="198"/>
    <lineage>
        <taxon>Bacteria</taxon>
        <taxon>Pseudomonadati</taxon>
        <taxon>Campylobacterota</taxon>
        <taxon>Epsilonproteobacteria</taxon>
        <taxon>Campylobacterales</taxon>
        <taxon>Campylobacteraceae</taxon>
        <taxon>Campylobacter</taxon>
    </lineage>
</organism>
<protein>
    <submittedName>
        <fullName evidence="2">Uncharacterized protein</fullName>
    </submittedName>
</protein>
<dbReference type="Proteomes" id="UP000321812">
    <property type="component" value="Unassembled WGS sequence"/>
</dbReference>
<evidence type="ECO:0000313" key="3">
    <source>
        <dbReference type="Proteomes" id="UP000321812"/>
    </source>
</evidence>
<evidence type="ECO:0000256" key="1">
    <source>
        <dbReference type="SAM" id="MobiDB-lite"/>
    </source>
</evidence>
<reference evidence="2 3" key="1">
    <citation type="submission" date="2019-07" db="EMBL/GenBank/DDBJ databases">
        <title>Rapid identification of Enteric Bacteria from Whole Genome Sequences (WGS) using Average Nucleotide Identity (ANI).</title>
        <authorList>
            <person name="Lane C."/>
        </authorList>
    </citation>
    <scope>NUCLEOTIDE SEQUENCE [LARGE SCALE GENOMIC DNA]</scope>
    <source>
        <strain evidence="2 3">D2411</strain>
    </source>
</reference>
<feature type="compositionally biased region" description="Acidic residues" evidence="1">
    <location>
        <begin position="1"/>
        <end position="12"/>
    </location>
</feature>
<feature type="compositionally biased region" description="Basic and acidic residues" evidence="1">
    <location>
        <begin position="13"/>
        <end position="29"/>
    </location>
</feature>
<dbReference type="EMBL" id="VOAP01000003">
    <property type="protein sequence ID" value="TWO22642.1"/>
    <property type="molecule type" value="Genomic_DNA"/>
</dbReference>
<dbReference type="RefSeq" id="WP_147496890.1">
    <property type="nucleotide sequence ID" value="NZ_VOAP01000003.1"/>
</dbReference>
<feature type="region of interest" description="Disordered" evidence="1">
    <location>
        <begin position="1"/>
        <end position="86"/>
    </location>
</feature>
<comment type="caution">
    <text evidence="2">The sequence shown here is derived from an EMBL/GenBank/DDBJ whole genome shotgun (WGS) entry which is preliminary data.</text>
</comment>
<accession>A0A562XKF0</accession>
<gene>
    <name evidence="2" type="ORF">YZ82_01620</name>
</gene>
<dbReference type="AlphaFoldDB" id="A0A562XKF0"/>
<sequence length="348" mass="39869">MDYDNMTTEELEKEFQKAKFEENKSKEEVENGLLFETQKEKINSEDDSEDSVSREESLDTNIENNINDNDDSIEYEKSNDNTTEEPLVTQNGDVAQESVKSDLYTIKANGKEYDMSIDELKQMASKGMDYVKKTTALKPYRTMIAAMQENNISPEDLNMLIDLKKGNKEAISKLIKDNNVDAYDLPEGDNYKPTEYRKSEEAYEIDEVLNSISKDSEFSRTSDIYSKLDDSSKQVIKSNPTMLSGLHQDIKSGLFDKVLPYAEKRAMVDGFSQPFLKYYIEAGGEYLKNNTPKPNPIKSQSSPTNKDNKIAAALPSSRADKKNAIDYLDEEINDEDYYAWRKKLQRVY</sequence>
<proteinExistence type="predicted"/>